<evidence type="ECO:0000313" key="11">
    <source>
        <dbReference type="RefSeq" id="XP_026068791.1"/>
    </source>
</evidence>
<feature type="domain" description="Peptidase S1" evidence="9">
    <location>
        <begin position="293"/>
        <end position="505"/>
    </location>
</feature>
<dbReference type="InterPro" id="IPR043504">
    <property type="entry name" value="Peptidase_S1_PA_chymotrypsin"/>
</dbReference>
<accession>A0A6P6KA69</accession>
<dbReference type="PROSITE" id="PS00134">
    <property type="entry name" value="TRYPSIN_HIS"/>
    <property type="match status" value="1"/>
</dbReference>
<dbReference type="RefSeq" id="XP_026068791.1">
    <property type="nucleotide sequence ID" value="XM_026213006.1"/>
</dbReference>
<dbReference type="InterPro" id="IPR033116">
    <property type="entry name" value="TRYPSIN_SER"/>
</dbReference>
<dbReference type="CDD" id="cd00190">
    <property type="entry name" value="Tryp_SPc"/>
    <property type="match status" value="1"/>
</dbReference>
<feature type="domain" description="Peptidase S1" evidence="9">
    <location>
        <begin position="35"/>
        <end position="267"/>
    </location>
</feature>
<dbReference type="PANTHER" id="PTHR24253:SF144">
    <property type="entry name" value="CHYMOTRYPSIN-LIKE PROTEASE CTRL-1-RELATED"/>
    <property type="match status" value="1"/>
</dbReference>
<dbReference type="Pfam" id="PF00089">
    <property type="entry name" value="Trypsin"/>
    <property type="match status" value="2"/>
</dbReference>
<evidence type="ECO:0000313" key="10">
    <source>
        <dbReference type="Proteomes" id="UP000515129"/>
    </source>
</evidence>
<keyword evidence="5" id="KW-1015">Disulfide bond</keyword>
<evidence type="ECO:0000256" key="8">
    <source>
        <dbReference type="SAM" id="SignalP"/>
    </source>
</evidence>
<evidence type="ECO:0000256" key="3">
    <source>
        <dbReference type="ARBA" id="ARBA00022801"/>
    </source>
</evidence>
<evidence type="ECO:0000256" key="4">
    <source>
        <dbReference type="ARBA" id="ARBA00022825"/>
    </source>
</evidence>
<dbReference type="SMART" id="SM00020">
    <property type="entry name" value="Tryp_SPc"/>
    <property type="match status" value="1"/>
</dbReference>
<sequence length="538" mass="58247">MMFWTLSFVFVINVLTKGCDCQSLACGSAPLNTKIVGGTNASAGAWPWQASLHQYGRHFCGGSLINSDWVLSAAHCFQSSSSLSAYTVYLGRQSQELFNQHELSRNVSQIILHPEYNHLLNDNDMALLRLSSPVTFSNYIQPVCLAAEGSTFNSDTMWVTGWGHVNSGESLPSPQILQEVDVPVVGNSKCNCLYKGSITDNMMCAGPLEGGKDSCQGDSGGPLVIKQGSNWIQAGVVSFGQGCALPNFPGVYARVSKYQNWISQHVGLNNTGFIRFNSTTPVNNETCPTQPTLCGGSAGSWPWMASVTYNNKRMCVGTLVSDQFVMTSASCVARLTDMNGLAVILNVVQWDCSSITVQADVTNVFFDDVLGNVALLQLSYLFNQVGNLVVDMFGPSFGPGTQCSVIGWSPAEVMSFLPFREFQTTIVNCDLSGNTGINICTERLNVQQDDDGSPLLCRWDGMWVQTGILSISPDSQTSPNSTAQINSTVFIQISPFSFFLTNTLYNVPSILGGAESFSPLSLNYILLLSLPALLQAFY</sequence>
<evidence type="ECO:0000256" key="7">
    <source>
        <dbReference type="RuleBase" id="RU363034"/>
    </source>
</evidence>
<evidence type="ECO:0000256" key="6">
    <source>
        <dbReference type="ARBA" id="ARBA00023180"/>
    </source>
</evidence>
<evidence type="ECO:0000259" key="9">
    <source>
        <dbReference type="PROSITE" id="PS50240"/>
    </source>
</evidence>
<evidence type="ECO:0000256" key="5">
    <source>
        <dbReference type="ARBA" id="ARBA00023157"/>
    </source>
</evidence>
<dbReference type="OrthoDB" id="10002959at2759"/>
<dbReference type="KEGG" id="caua:113050220"/>
<evidence type="ECO:0000256" key="1">
    <source>
        <dbReference type="ARBA" id="ARBA00022670"/>
    </source>
</evidence>
<dbReference type="PROSITE" id="PS00135">
    <property type="entry name" value="TRYPSIN_SER"/>
    <property type="match status" value="1"/>
</dbReference>
<dbReference type="GeneID" id="113050220"/>
<dbReference type="InterPro" id="IPR018114">
    <property type="entry name" value="TRYPSIN_HIS"/>
</dbReference>
<protein>
    <submittedName>
        <fullName evidence="11">Prostasin-like</fullName>
    </submittedName>
</protein>
<dbReference type="AlphaFoldDB" id="A0A6P6KA69"/>
<dbReference type="PRINTS" id="PR00722">
    <property type="entry name" value="CHYMOTRYPSIN"/>
</dbReference>
<keyword evidence="2 8" id="KW-0732">Signal</keyword>
<dbReference type="Proteomes" id="UP000515129">
    <property type="component" value="Chromosome 3"/>
</dbReference>
<dbReference type="InterPro" id="IPR001254">
    <property type="entry name" value="Trypsin_dom"/>
</dbReference>
<feature type="signal peptide" evidence="8">
    <location>
        <begin position="1"/>
        <end position="21"/>
    </location>
</feature>
<dbReference type="GO" id="GO:0006508">
    <property type="term" value="P:proteolysis"/>
    <property type="evidence" value="ECO:0007669"/>
    <property type="project" value="UniProtKB-KW"/>
</dbReference>
<feature type="chain" id="PRO_5028244748" evidence="8">
    <location>
        <begin position="22"/>
        <end position="538"/>
    </location>
</feature>
<organism evidence="10 11">
    <name type="scientific">Carassius auratus</name>
    <name type="common">Goldfish</name>
    <dbReference type="NCBI Taxonomy" id="7957"/>
    <lineage>
        <taxon>Eukaryota</taxon>
        <taxon>Metazoa</taxon>
        <taxon>Chordata</taxon>
        <taxon>Craniata</taxon>
        <taxon>Vertebrata</taxon>
        <taxon>Euteleostomi</taxon>
        <taxon>Actinopterygii</taxon>
        <taxon>Neopterygii</taxon>
        <taxon>Teleostei</taxon>
        <taxon>Ostariophysi</taxon>
        <taxon>Cypriniformes</taxon>
        <taxon>Cyprinidae</taxon>
        <taxon>Cyprininae</taxon>
        <taxon>Carassius</taxon>
    </lineage>
</organism>
<dbReference type="Gene3D" id="2.40.10.10">
    <property type="entry name" value="Trypsin-like serine proteases"/>
    <property type="match status" value="2"/>
</dbReference>
<dbReference type="SUPFAM" id="SSF50494">
    <property type="entry name" value="Trypsin-like serine proteases"/>
    <property type="match status" value="2"/>
</dbReference>
<keyword evidence="1 7" id="KW-0645">Protease</keyword>
<keyword evidence="10" id="KW-1185">Reference proteome</keyword>
<keyword evidence="6" id="KW-0325">Glycoprotein</keyword>
<dbReference type="PANTHER" id="PTHR24253">
    <property type="entry name" value="TRANSMEMBRANE PROTEASE SERINE"/>
    <property type="match status" value="1"/>
</dbReference>
<keyword evidence="4 7" id="KW-0720">Serine protease</keyword>
<dbReference type="PROSITE" id="PS50240">
    <property type="entry name" value="TRYPSIN_DOM"/>
    <property type="match status" value="2"/>
</dbReference>
<gene>
    <name evidence="11" type="primary">LOC113050220</name>
</gene>
<reference evidence="11" key="1">
    <citation type="submission" date="2025-08" db="UniProtKB">
        <authorList>
            <consortium name="RefSeq"/>
        </authorList>
    </citation>
    <scope>IDENTIFICATION</scope>
    <source>
        <strain evidence="11">Wakin</strain>
        <tissue evidence="11">Muscle</tissue>
    </source>
</reference>
<dbReference type="InterPro" id="IPR009003">
    <property type="entry name" value="Peptidase_S1_PA"/>
</dbReference>
<dbReference type="FunFam" id="2.40.10.10:FF:000057">
    <property type="entry name" value="Zgc:100868"/>
    <property type="match status" value="1"/>
</dbReference>
<dbReference type="GO" id="GO:0004252">
    <property type="term" value="F:serine-type endopeptidase activity"/>
    <property type="evidence" value="ECO:0007669"/>
    <property type="project" value="InterPro"/>
</dbReference>
<proteinExistence type="predicted"/>
<keyword evidence="3 7" id="KW-0378">Hydrolase</keyword>
<dbReference type="InterPro" id="IPR001314">
    <property type="entry name" value="Peptidase_S1A"/>
</dbReference>
<name>A0A6P6KA69_CARAU</name>
<evidence type="ECO:0000256" key="2">
    <source>
        <dbReference type="ARBA" id="ARBA00022729"/>
    </source>
</evidence>